<proteinExistence type="predicted"/>
<dbReference type="RefSeq" id="WP_166317566.1">
    <property type="nucleotide sequence ID" value="NZ_CP049866.1"/>
</dbReference>
<dbReference type="SUPFAM" id="SSF50800">
    <property type="entry name" value="PK beta-barrel domain-like"/>
    <property type="match status" value="1"/>
</dbReference>
<dbReference type="InterPro" id="IPR005302">
    <property type="entry name" value="MoCF_Sase_C"/>
</dbReference>
<dbReference type="PANTHER" id="PTHR30212">
    <property type="entry name" value="PROTEIN YIIM"/>
    <property type="match status" value="1"/>
</dbReference>
<name>A0A6G7YFI6_9ACTN</name>
<dbReference type="PROSITE" id="PS51340">
    <property type="entry name" value="MOSC"/>
    <property type="match status" value="1"/>
</dbReference>
<dbReference type="EMBL" id="CP049866">
    <property type="protein sequence ID" value="QIK75540.1"/>
    <property type="molecule type" value="Genomic_DNA"/>
</dbReference>
<evidence type="ECO:0000256" key="1">
    <source>
        <dbReference type="SAM" id="MobiDB-lite"/>
    </source>
</evidence>
<reference evidence="3 4" key="1">
    <citation type="submission" date="2020-03" db="EMBL/GenBank/DDBJ databases">
        <title>Nocardioides sp. nov., isolated from fish.</title>
        <authorList>
            <person name="Hyun D.-W."/>
            <person name="Bae J.-W."/>
        </authorList>
    </citation>
    <scope>NUCLEOTIDE SEQUENCE [LARGE SCALE GENOMIC DNA]</scope>
    <source>
        <strain evidence="3 4">HDW12A</strain>
    </source>
</reference>
<feature type="compositionally biased region" description="Polar residues" evidence="1">
    <location>
        <begin position="1"/>
        <end position="12"/>
    </location>
</feature>
<protein>
    <submittedName>
        <fullName evidence="3">MOSC domain-containing protein</fullName>
    </submittedName>
</protein>
<dbReference type="PANTHER" id="PTHR30212:SF2">
    <property type="entry name" value="PROTEIN YIIM"/>
    <property type="match status" value="1"/>
</dbReference>
<feature type="compositionally biased region" description="Basic and acidic residues" evidence="1">
    <location>
        <begin position="33"/>
        <end position="44"/>
    </location>
</feature>
<evidence type="ECO:0000259" key="2">
    <source>
        <dbReference type="PROSITE" id="PS51340"/>
    </source>
</evidence>
<sequence length="214" mass="23209">MRATVRSVNTGALSPVPGLRRGSAIRKQPQPRIEVRRPGPRHDGLGSGVVGDEIGSRKHHGGDTKAVYAFAGEELDRWAADLGRALPDGVFGENLTTRGLAVDDALVGETWRVGAALLEVCGPRIPCGTFAAHMGEAQWIRRFAARGRTGAYLAVREAGVIERGDPIEVVERPGHDVTVPMVFRALMGDRDLSRQVLAAEVLWAEEHEWLAARR</sequence>
<dbReference type="InterPro" id="IPR011037">
    <property type="entry name" value="Pyrv_Knase-like_insert_dom_sf"/>
</dbReference>
<gene>
    <name evidence="3" type="ORF">G7071_08915</name>
</gene>
<dbReference type="AlphaFoldDB" id="A0A6G7YFI6"/>
<dbReference type="KEGG" id="npi:G7071_08915"/>
<feature type="domain" description="MOSC" evidence="2">
    <location>
        <begin position="35"/>
        <end position="170"/>
    </location>
</feature>
<organism evidence="3 4">
    <name type="scientific">Nocardioides piscis</name>
    <dbReference type="NCBI Taxonomy" id="2714938"/>
    <lineage>
        <taxon>Bacteria</taxon>
        <taxon>Bacillati</taxon>
        <taxon>Actinomycetota</taxon>
        <taxon>Actinomycetes</taxon>
        <taxon>Propionibacteriales</taxon>
        <taxon>Nocardioidaceae</taxon>
        <taxon>Nocardioides</taxon>
    </lineage>
</organism>
<dbReference type="Pfam" id="PF03473">
    <property type="entry name" value="MOSC"/>
    <property type="match status" value="1"/>
</dbReference>
<dbReference type="GO" id="GO:0030170">
    <property type="term" value="F:pyridoxal phosphate binding"/>
    <property type="evidence" value="ECO:0007669"/>
    <property type="project" value="InterPro"/>
</dbReference>
<keyword evidence="4" id="KW-1185">Reference proteome</keyword>
<dbReference type="InterPro" id="IPR052353">
    <property type="entry name" value="Benzoxazolinone_Detox_Enz"/>
</dbReference>
<dbReference type="Gene3D" id="2.40.33.20">
    <property type="entry name" value="PK beta-barrel domain-like"/>
    <property type="match status" value="1"/>
</dbReference>
<accession>A0A6G7YFI6</accession>
<dbReference type="GO" id="GO:0003824">
    <property type="term" value="F:catalytic activity"/>
    <property type="evidence" value="ECO:0007669"/>
    <property type="project" value="InterPro"/>
</dbReference>
<feature type="region of interest" description="Disordered" evidence="1">
    <location>
        <begin position="1"/>
        <end position="61"/>
    </location>
</feature>
<dbReference type="Proteomes" id="UP000502035">
    <property type="component" value="Chromosome"/>
</dbReference>
<evidence type="ECO:0000313" key="3">
    <source>
        <dbReference type="EMBL" id="QIK75540.1"/>
    </source>
</evidence>
<evidence type="ECO:0000313" key="4">
    <source>
        <dbReference type="Proteomes" id="UP000502035"/>
    </source>
</evidence>
<dbReference type="GO" id="GO:0030151">
    <property type="term" value="F:molybdenum ion binding"/>
    <property type="evidence" value="ECO:0007669"/>
    <property type="project" value="InterPro"/>
</dbReference>